<dbReference type="STRING" id="1121001.SAMN02745857_00873"/>
<gene>
    <name evidence="4" type="ORF">SAMN02745857_00873</name>
</gene>
<dbReference type="Gene3D" id="3.40.630.30">
    <property type="match status" value="1"/>
</dbReference>
<dbReference type="GO" id="GO:0016747">
    <property type="term" value="F:acyltransferase activity, transferring groups other than amino-acyl groups"/>
    <property type="evidence" value="ECO:0007669"/>
    <property type="project" value="InterPro"/>
</dbReference>
<evidence type="ECO:0000259" key="3">
    <source>
        <dbReference type="PROSITE" id="PS51186"/>
    </source>
</evidence>
<accession>A0A1W1X8C5</accession>
<dbReference type="PROSITE" id="PS51186">
    <property type="entry name" value="GNAT"/>
    <property type="match status" value="1"/>
</dbReference>
<dbReference type="Pfam" id="PF00583">
    <property type="entry name" value="Acetyltransf_1"/>
    <property type="match status" value="1"/>
</dbReference>
<reference evidence="4 5" key="1">
    <citation type="submission" date="2017-04" db="EMBL/GenBank/DDBJ databases">
        <authorList>
            <person name="Afonso C.L."/>
            <person name="Miller P.J."/>
            <person name="Scott M.A."/>
            <person name="Spackman E."/>
            <person name="Goraichik I."/>
            <person name="Dimitrov K.M."/>
            <person name="Suarez D.L."/>
            <person name="Swayne D.E."/>
        </authorList>
    </citation>
    <scope>NUCLEOTIDE SEQUENCE [LARGE SCALE GENOMIC DNA]</scope>
    <source>
        <strain evidence="4 5">DSM 23236</strain>
    </source>
</reference>
<evidence type="ECO:0000256" key="2">
    <source>
        <dbReference type="ARBA" id="ARBA00023315"/>
    </source>
</evidence>
<keyword evidence="2" id="KW-0012">Acyltransferase</keyword>
<protein>
    <submittedName>
        <fullName evidence="4">Ribosomal protein S18 acetylase RimI</fullName>
    </submittedName>
</protein>
<organism evidence="4 5">
    <name type="scientific">Andreprevotia lacus DSM 23236</name>
    <dbReference type="NCBI Taxonomy" id="1121001"/>
    <lineage>
        <taxon>Bacteria</taxon>
        <taxon>Pseudomonadati</taxon>
        <taxon>Pseudomonadota</taxon>
        <taxon>Betaproteobacteria</taxon>
        <taxon>Neisseriales</taxon>
        <taxon>Chitinibacteraceae</taxon>
        <taxon>Andreprevotia</taxon>
    </lineage>
</organism>
<keyword evidence="1" id="KW-0808">Transferase</keyword>
<feature type="domain" description="N-acetyltransferase" evidence="3">
    <location>
        <begin position="12"/>
        <end position="176"/>
    </location>
</feature>
<dbReference type="GO" id="GO:0005840">
    <property type="term" value="C:ribosome"/>
    <property type="evidence" value="ECO:0007669"/>
    <property type="project" value="UniProtKB-KW"/>
</dbReference>
<dbReference type="Proteomes" id="UP000192761">
    <property type="component" value="Unassembled WGS sequence"/>
</dbReference>
<dbReference type="OrthoDB" id="5292888at2"/>
<keyword evidence="4" id="KW-0687">Ribonucleoprotein</keyword>
<dbReference type="EMBL" id="FWXD01000004">
    <property type="protein sequence ID" value="SMC20222.1"/>
    <property type="molecule type" value="Genomic_DNA"/>
</dbReference>
<dbReference type="AlphaFoldDB" id="A0A1W1X8C5"/>
<dbReference type="InterPro" id="IPR016181">
    <property type="entry name" value="Acyl_CoA_acyltransferase"/>
</dbReference>
<dbReference type="InterPro" id="IPR050832">
    <property type="entry name" value="Bact_Acetyltransf"/>
</dbReference>
<sequence>MNAEYVRLHTPPHIAPAHPDDAPAIARIHVAAWQAAYAGLLPADWLAALDVAERTQMWHACITRGHPALRVAQVNGEIAGWICHAAAHDSADPQHAELRALYVAPSHWARGIGRALWQHARQELATAGYTCCHAWVLEGNTRAARFYYSQGYTEHPPASRALQIGEQQVNELFFCTALKKN</sequence>
<evidence type="ECO:0000313" key="4">
    <source>
        <dbReference type="EMBL" id="SMC20222.1"/>
    </source>
</evidence>
<keyword evidence="4" id="KW-0689">Ribosomal protein</keyword>
<dbReference type="InterPro" id="IPR000182">
    <property type="entry name" value="GNAT_dom"/>
</dbReference>
<name>A0A1W1X8C5_9NEIS</name>
<keyword evidence="5" id="KW-1185">Reference proteome</keyword>
<evidence type="ECO:0000256" key="1">
    <source>
        <dbReference type="ARBA" id="ARBA00022679"/>
    </source>
</evidence>
<dbReference type="SUPFAM" id="SSF55729">
    <property type="entry name" value="Acyl-CoA N-acyltransferases (Nat)"/>
    <property type="match status" value="1"/>
</dbReference>
<proteinExistence type="predicted"/>
<dbReference type="PANTHER" id="PTHR43877">
    <property type="entry name" value="AMINOALKYLPHOSPHONATE N-ACETYLTRANSFERASE-RELATED-RELATED"/>
    <property type="match status" value="1"/>
</dbReference>
<evidence type="ECO:0000313" key="5">
    <source>
        <dbReference type="Proteomes" id="UP000192761"/>
    </source>
</evidence>
<dbReference type="CDD" id="cd04301">
    <property type="entry name" value="NAT_SF"/>
    <property type="match status" value="1"/>
</dbReference>